<feature type="compositionally biased region" description="Acidic residues" evidence="2">
    <location>
        <begin position="2059"/>
        <end position="2070"/>
    </location>
</feature>
<feature type="region of interest" description="Disordered" evidence="2">
    <location>
        <begin position="1207"/>
        <end position="1233"/>
    </location>
</feature>
<dbReference type="Pfam" id="PF18562">
    <property type="entry name" value="CIDR1_gamma"/>
    <property type="match status" value="1"/>
</dbReference>
<evidence type="ECO:0000256" key="1">
    <source>
        <dbReference type="SAM" id="Coils"/>
    </source>
</evidence>
<protein>
    <submittedName>
        <fullName evidence="9">Erythrocyte membrane protein 1, PfEMP1, putative</fullName>
    </submittedName>
</protein>
<feature type="compositionally biased region" description="Polar residues" evidence="2">
    <location>
        <begin position="1503"/>
        <end position="1517"/>
    </location>
</feature>
<feature type="compositionally biased region" description="Polar residues" evidence="2">
    <location>
        <begin position="2127"/>
        <end position="2142"/>
    </location>
</feature>
<accession>A0A2P9D5Q0</accession>
<feature type="region of interest" description="Disordered" evidence="2">
    <location>
        <begin position="26"/>
        <end position="47"/>
    </location>
</feature>
<feature type="domain" description="Duffy-binding-like" evidence="3">
    <location>
        <begin position="1892"/>
        <end position="2038"/>
    </location>
</feature>
<feature type="domain" description="Cysteine-rich interdomain region 1 gamma" evidence="7">
    <location>
        <begin position="1823"/>
        <end position="1873"/>
    </location>
</feature>
<feature type="region of interest" description="Disordered" evidence="2">
    <location>
        <begin position="729"/>
        <end position="772"/>
    </location>
</feature>
<dbReference type="SUPFAM" id="SSF140924">
    <property type="entry name" value="Duffy binding domain-like"/>
    <property type="match status" value="5"/>
</dbReference>
<gene>
    <name evidence="9" type="ORF">PRG01_0417900</name>
</gene>
<feature type="compositionally biased region" description="Basic and acidic residues" evidence="2">
    <location>
        <begin position="2113"/>
        <end position="2123"/>
    </location>
</feature>
<feature type="compositionally biased region" description="Acidic residues" evidence="2">
    <location>
        <begin position="759"/>
        <end position="772"/>
    </location>
</feature>
<feature type="region of interest" description="Disordered" evidence="2">
    <location>
        <begin position="1112"/>
        <end position="1140"/>
    </location>
</feature>
<feature type="compositionally biased region" description="Basic and acidic residues" evidence="2">
    <location>
        <begin position="2087"/>
        <end position="2104"/>
    </location>
</feature>
<dbReference type="InterPro" id="IPR004258">
    <property type="entry name" value="DBL"/>
</dbReference>
<dbReference type="Gene3D" id="1.20.58.830">
    <property type="match status" value="4"/>
</dbReference>
<evidence type="ECO:0000259" key="3">
    <source>
        <dbReference type="Pfam" id="PF03011"/>
    </source>
</evidence>
<feature type="region of interest" description="Disordered" evidence="2">
    <location>
        <begin position="1701"/>
        <end position="1722"/>
    </location>
</feature>
<evidence type="ECO:0000259" key="5">
    <source>
        <dbReference type="Pfam" id="PF15445"/>
    </source>
</evidence>
<dbReference type="Pfam" id="PF05424">
    <property type="entry name" value="Duffy_binding"/>
    <property type="match status" value="3"/>
</dbReference>
<dbReference type="VEuPathDB" id="PlasmoDB:PRCDC_0038700"/>
<feature type="domain" description="Plasmodium falciparum erythrocyte membrane protein 1 acidic terminal segment" evidence="5">
    <location>
        <begin position="2598"/>
        <end position="2701"/>
    </location>
</feature>
<dbReference type="FunFam" id="1.10.1900.40:FF:000001">
    <property type="entry name" value="Erythrocyte membrane protein 1"/>
    <property type="match status" value="1"/>
</dbReference>
<feature type="domain" description="Duffy-antigen binding" evidence="4">
    <location>
        <begin position="816"/>
        <end position="997"/>
    </location>
</feature>
<dbReference type="OrthoDB" id="379185at2759"/>
<reference evidence="9 10" key="1">
    <citation type="submission" date="2016-09" db="EMBL/GenBank/DDBJ databases">
        <authorList>
            <consortium name="Pathogen Informatics"/>
        </authorList>
    </citation>
    <scope>NUCLEOTIDE SEQUENCE [LARGE SCALE GENOMIC DNA]</scope>
</reference>
<feature type="region of interest" description="Disordered" evidence="2">
    <location>
        <begin position="2532"/>
        <end position="2603"/>
    </location>
</feature>
<dbReference type="InterPro" id="IPR042202">
    <property type="entry name" value="Duffy-ag-bd_sf"/>
</dbReference>
<dbReference type="Proteomes" id="UP000240500">
    <property type="component" value="Chromosome 4"/>
</dbReference>
<dbReference type="GO" id="GO:0046789">
    <property type="term" value="F:host cell surface receptor binding"/>
    <property type="evidence" value="ECO:0007669"/>
    <property type="project" value="InterPro"/>
</dbReference>
<feature type="compositionally biased region" description="Polar residues" evidence="2">
    <location>
        <begin position="1387"/>
        <end position="1405"/>
    </location>
</feature>
<dbReference type="InterPro" id="IPR029211">
    <property type="entry name" value="PfEMP1_ATS"/>
</dbReference>
<evidence type="ECO:0000256" key="2">
    <source>
        <dbReference type="SAM" id="MobiDB-lite"/>
    </source>
</evidence>
<dbReference type="InterPro" id="IPR054595">
    <property type="entry name" value="DBL_C"/>
</dbReference>
<feature type="domain" description="Plasmodium falciparum erythrocyte membrane protein 1 acidic terminal segment" evidence="5">
    <location>
        <begin position="2196"/>
        <end position="2559"/>
    </location>
</feature>
<feature type="region of interest" description="Disordered" evidence="2">
    <location>
        <begin position="1321"/>
        <end position="1431"/>
    </location>
</feature>
<evidence type="ECO:0000259" key="7">
    <source>
        <dbReference type="Pfam" id="PF18562"/>
    </source>
</evidence>
<evidence type="ECO:0000313" key="10">
    <source>
        <dbReference type="Proteomes" id="UP000240500"/>
    </source>
</evidence>
<dbReference type="EMBL" id="LT969567">
    <property type="protein sequence ID" value="SOV76374.1"/>
    <property type="molecule type" value="Genomic_DNA"/>
</dbReference>
<feature type="domain" description="Duffy-antigen binding" evidence="4">
    <location>
        <begin position="1231"/>
        <end position="1562"/>
    </location>
</feature>
<evidence type="ECO:0000259" key="6">
    <source>
        <dbReference type="Pfam" id="PF15447"/>
    </source>
</evidence>
<feature type="compositionally biased region" description="Polar residues" evidence="2">
    <location>
        <begin position="514"/>
        <end position="526"/>
    </location>
</feature>
<dbReference type="Gene3D" id="1.10.1900.40">
    <property type="entry name" value="Acidic terminal segments, variant surface antigen of PfEMP1"/>
    <property type="match status" value="2"/>
</dbReference>
<dbReference type="Gene3D" id="1.20.58.1930">
    <property type="match status" value="1"/>
</dbReference>
<dbReference type="InterPro" id="IPR041480">
    <property type="entry name" value="CIDR1_gamma"/>
</dbReference>
<feature type="region of interest" description="Disordered" evidence="2">
    <location>
        <begin position="1"/>
        <end position="20"/>
    </location>
</feature>
<evidence type="ECO:0000259" key="4">
    <source>
        <dbReference type="Pfam" id="PF05424"/>
    </source>
</evidence>
<feature type="compositionally biased region" description="Basic and acidic residues" evidence="2">
    <location>
        <begin position="1118"/>
        <end position="1133"/>
    </location>
</feature>
<feature type="domain" description="Duffy-binding-like" evidence="8">
    <location>
        <begin position="302"/>
        <end position="458"/>
    </location>
</feature>
<keyword evidence="1" id="KW-0175">Coiled coil</keyword>
<feature type="compositionally biased region" description="Basic and acidic residues" evidence="2">
    <location>
        <begin position="729"/>
        <end position="750"/>
    </location>
</feature>
<sequence length="2701" mass="304939">MAKGDPQGGSDGDDIDDKDAKHLFDSIGKKVHDQVKGAAKEYTSELHGDLSKARFEDAPREQQTPANACNLLYDYHTTVTSGGDREHPCRNGTEKRFSDTEGAECHSKKIRGSNGKSEGACAPYRRLHICDYNLENINDFDNINNDTLLADVCMAAQFEGESLTHYREEYQKIYPRSHYEICNELARSFADIGDIIRGRDLYRGNKKKDKLEDNLKEIFKRIQQKSKRLNSLSLDKVREYWWEENREKVWTALTCKAPKSAKYFRFTCGGGMSTSFEQCRCIGFNVPTYFDYVPQYLRWFEEWAEDFCRKRKKQLENAKKQCRTPNDENKYCDLNGFDCERTIYKIGDFVEDADCKKCSLSCKPFVEWLGKQKEQFEKQKKKCESEINKYENGATDSSGRGRQRRSTTENYKGYDEEFYKILQSKDVGGLDKFLDLLSKETDCQNFDDKEGKIDFKNVNIGSSAGDGSNSDSNNSNKTFAPTEYCETCPLCGVKCSSGNCTKNEDDSCEENPYQKPTNPNDSTTIPRLTPEKGKTSILGKYKNFCDKTSDQVEKWECHYEETDNSNICVLQNGKQNTKEQNVTSYYSIFYGSIIDMLKESIEWRTQLGKCLKKDKKTCENKKCNDNCNCYKRWVGTKREEWTKIKEHFRKQKDMLKDIEPMSPGEFLEYYVKKEFLIDMQDANGDPNVIEKFKKLLPKEDAEVQDPVNTKKTIDEFLGEEQQIAEKCTKTQEECELEESRKRGRAEDFKNDTPQPADHDSEEDDEEEEEEDACDIVAKIISPNHGNKQVGECHPKTNGTYPPWDCTKENVKKEHNGACIPPRRQKLCLYYLTQLSKEEKEEELRKEFIKNVAAETFLSWNYYKKKNVEDAKQLDNGTIPPQFLRSMYYIFADYRDICLGTDIFAKTKNSDTTTAKEKTTAVFKNIRGQNSGTNPRETWWQKNAESIWKGMVCGLSHAGGDKDTLIQKYSYTNVTLSSDKNAPTISPEDFAKTPQFLRWFTEWGDQFCTEQKKELKTLQEACPAETCTKGKESKKKDCTKACETYKNWLKNWKTQYTTQSEKYFKDKADDKFKGTSAEDEVRASQYAYEYLNKALTKLWGNGDCKCMEGESSETSTKSRANDDAHDAHMPKSLDNEPEEVNGKCTCPEAPAAKKPEVPPAKVPEVPKENVCETVKDALNNRKNLEDACRQKYQGGKERYTQWKCVNPTKANEGATGSEPGKATKPSDTTGSICVPPRRRKLYIQKLVDWASGNGQVSKDGASQAGKEAAGGPDAVVDGKTTSESDGKTATQPDRLLLKAFVESAAVETFFLWDRYKKEWHHKNKPQGGLGLVGDGSNEARGGWTTERSEGPSSKNLIFSEDTSQHGRQRSPVLRPFPPNGIGSPVFTPLNSIFSSGGNDNDMSPQTGGLLDKHLGNLPSGNSDDPSNPQNQLLSGTIPLDFLRQMFYTISDYRDICVGVNEDVNNALEKSVYKDPSPDNKTSGTNIKEISDKIKQTLEKPNGDTAPSHSHTDGSSSGRPHSPPVKTGSNSDKTPSSWWENNAKYIWKGMICALTYTDNESEEKGVDKKPQKANGVDYNKLIENNGYTTVKLDNTVDGPKTSDDTPTLSNFVERPPFFRYLEEWGNEFCGTRKRLLKEVKDNCMEEDRNGKKQKCSTYGEQCDRTDILNTGVSSDLNCPGCAKYCRLYKRWIRRKKDEFEKQSGAYSDQKTKYEEGSKAAGRNNNGNEFSRTLGTCTDAASFLEKLKMRPCKNDNENENTEDGYIDFTNTEQTFKDADNCKPCSEFKIKCKNGVCSGGDGTQLTCNVSNKGKISAGDIENKTETTGNVDMVVSDDSTKKFEGDLKNACENAGIFEGIRKDVWTCGKVCGYDVCKSEHDNGAINGKNQIIIIRALIERWVYNFLEDYNKIKHKISHFINNKNTSTCTSDCGKKCECVGKWISTKKEEWKNIKEHYLDKSKSDDDMTSLVRNFFEKLQSQIPATIDKAIKPCPNLVQFQDSKDCAVDASSKSGEDDTPKDIVECLFDKLQTKITECQQHNENTVETSGEPPATCGEKSTRVGDDDEEPLEEEDPNQNTEEAKKNMVPGFCKIDEEQKDQTDGGCDKAKTPGTVPKENGGDEGEKTEDSALAPSTPSSGNDEGNPEQTPVLKPEEEAPPKEVVPEKKVPEAVSPKEQDTQPPSPSLSDEPKNSISDILSSTIPFGIAIALTSIAFLFLKKKSKPPVDFFSVLEIPQNDYGIPTKRSPNRYIPYKSAQYRGKRYIYLEGDSGTDSGYTDHYSDITSSSESEYEELDINDIYVPHAPKYKTLIEVVLEPSKRDIQNDIQNDDIPNNKFTDEEWNTLKDDFISQYLPNIKPNDYTSGTIPLNIQRNTLYFDKPEEKPFIMSIHDRNLYTGEEYNYDMTTKSGNNDLYSGSGLIGNNHVSISGTKDPTSGNHNLLSDNHHPYSGIDLINDSLSGGNHDIYDEILKRKENELFGTENKKHTTTNNVAKPARDDPIHNQINLFHKWLDRHRNMCENWENHDERLSKLKEKWENDTSTSGNIHPSDIPSGKLSDTPSDNNIHSDIHPSDIPSGKLSDIPSGKLSDIPSGKLSDIPSGKLSDIPSSNKMLNTDVSIQIDIDNPKLTNEFTYVDSNPNLVGNINPNIVENINPLDSNTPNLTLLSNPNLVENNTYVNTPTNVQIEMDVNKKTIKEKYSIGDVWDI</sequence>
<dbReference type="Pfam" id="PF15445">
    <property type="entry name" value="ATS"/>
    <property type="match status" value="2"/>
</dbReference>
<dbReference type="VEuPathDB" id="PlasmoDB:PRG01_0417900"/>
<feature type="region of interest" description="Disordered" evidence="2">
    <location>
        <begin position="1251"/>
        <end position="1289"/>
    </location>
</feature>
<feature type="domain" description="Duffy-antigen binding" evidence="4">
    <location>
        <begin position="119"/>
        <end position="298"/>
    </location>
</feature>
<feature type="compositionally biased region" description="Polar residues" evidence="2">
    <location>
        <begin position="1417"/>
        <end position="1431"/>
    </location>
</feature>
<dbReference type="GO" id="GO:0016020">
    <property type="term" value="C:membrane"/>
    <property type="evidence" value="ECO:0007669"/>
    <property type="project" value="InterPro"/>
</dbReference>
<dbReference type="Pfam" id="PF22672">
    <property type="entry name" value="DBL_C"/>
    <property type="match status" value="2"/>
</dbReference>
<evidence type="ECO:0000313" key="9">
    <source>
        <dbReference type="EMBL" id="SOV76374.1"/>
    </source>
</evidence>
<dbReference type="VEuPathDB" id="PlasmoDB:PRCDC_0001700"/>
<dbReference type="FunFam" id="1.20.58.1930:FF:000001">
    <property type="entry name" value="Erythrocyte membrane protein 1, PfEMP1"/>
    <property type="match status" value="1"/>
</dbReference>
<dbReference type="Gene3D" id="1.20.1310.20">
    <property type="entry name" value="Duffy-antigen binding domain"/>
    <property type="match status" value="3"/>
</dbReference>
<feature type="compositionally biased region" description="Basic and acidic residues" evidence="2">
    <location>
        <begin position="2147"/>
        <end position="2173"/>
    </location>
</feature>
<dbReference type="Pfam" id="PF15447">
    <property type="entry name" value="NTS"/>
    <property type="match status" value="1"/>
</dbReference>
<dbReference type="Pfam" id="PF03011">
    <property type="entry name" value="PFEMP"/>
    <property type="match status" value="2"/>
</dbReference>
<dbReference type="FunFam" id="1.20.58.830:FF:000001">
    <property type="entry name" value="Erythrocyte membrane protein 1, PfEMP1"/>
    <property type="match status" value="1"/>
</dbReference>
<feature type="region of interest" description="Disordered" evidence="2">
    <location>
        <begin position="2036"/>
        <end position="2187"/>
    </location>
</feature>
<dbReference type="InterPro" id="IPR029210">
    <property type="entry name" value="PfEMP1_NTS"/>
</dbReference>
<dbReference type="InterPro" id="IPR008602">
    <property type="entry name" value="Duffy-antigen-binding"/>
</dbReference>
<feature type="region of interest" description="Disordered" evidence="2">
    <location>
        <begin position="504"/>
        <end position="530"/>
    </location>
</feature>
<proteinExistence type="predicted"/>
<feature type="coiled-coil region" evidence="1">
    <location>
        <begin position="366"/>
        <end position="393"/>
    </location>
</feature>
<feature type="domain" description="Plasmodium falciparum erythrocyte membrane protein-1 N-terminal segment" evidence="6">
    <location>
        <begin position="19"/>
        <end position="54"/>
    </location>
</feature>
<evidence type="ECO:0000259" key="8">
    <source>
        <dbReference type="Pfam" id="PF22672"/>
    </source>
</evidence>
<dbReference type="VEuPathDB" id="PlasmoDB:PRCDC_0036500"/>
<dbReference type="InterPro" id="IPR044932">
    <property type="entry name" value="PfEMP1_ATS_sf"/>
</dbReference>
<name>A0A2P9D5Q0_PLARE</name>
<feature type="domain" description="Duffy-binding-like" evidence="8">
    <location>
        <begin position="1621"/>
        <end position="1775"/>
    </location>
</feature>
<feature type="region of interest" description="Disordered" evidence="2">
    <location>
        <begin position="1496"/>
        <end position="1533"/>
    </location>
</feature>
<feature type="compositionally biased region" description="Gly residues" evidence="2">
    <location>
        <begin position="1"/>
        <end position="10"/>
    </location>
</feature>
<organism evidence="9 10">
    <name type="scientific">Plasmodium reichenowi</name>
    <dbReference type="NCBI Taxonomy" id="5854"/>
    <lineage>
        <taxon>Eukaryota</taxon>
        <taxon>Sar</taxon>
        <taxon>Alveolata</taxon>
        <taxon>Apicomplexa</taxon>
        <taxon>Aconoidasida</taxon>
        <taxon>Haemosporida</taxon>
        <taxon>Plasmodiidae</taxon>
        <taxon>Plasmodium</taxon>
        <taxon>Plasmodium (Laverania)</taxon>
    </lineage>
</organism>
<feature type="domain" description="Duffy-binding-like" evidence="3">
    <location>
        <begin position="589"/>
        <end position="733"/>
    </location>
</feature>